<evidence type="ECO:0000313" key="7">
    <source>
        <dbReference type="EMBL" id="CAL4783418.1"/>
    </source>
</evidence>
<dbReference type="Proteomes" id="UP001152797">
    <property type="component" value="Unassembled WGS sequence"/>
</dbReference>
<feature type="domain" description="PABS" evidence="5">
    <location>
        <begin position="21"/>
        <end position="268"/>
    </location>
</feature>
<dbReference type="Gene3D" id="2.30.140.10">
    <property type="entry name" value="Spermidine synthase, tetramerisation domain"/>
    <property type="match status" value="1"/>
</dbReference>
<keyword evidence="2 3" id="KW-0808">Transferase</keyword>
<dbReference type="GO" id="GO:0004766">
    <property type="term" value="F:spermidine synthase activity"/>
    <property type="evidence" value="ECO:0007669"/>
    <property type="project" value="TreeGrafter"/>
</dbReference>
<dbReference type="InterPro" id="IPR037163">
    <property type="entry name" value="Spermidine_synt_N_sf"/>
</dbReference>
<reference evidence="7 8" key="2">
    <citation type="submission" date="2024-05" db="EMBL/GenBank/DDBJ databases">
        <authorList>
            <person name="Chen Y."/>
            <person name="Shah S."/>
            <person name="Dougan E. K."/>
            <person name="Thang M."/>
            <person name="Chan C."/>
        </authorList>
    </citation>
    <scope>NUCLEOTIDE SEQUENCE [LARGE SCALE GENOMIC DNA]</scope>
</reference>
<evidence type="ECO:0000259" key="5">
    <source>
        <dbReference type="PROSITE" id="PS51006"/>
    </source>
</evidence>
<dbReference type="EMBL" id="CAMXCT020002157">
    <property type="protein sequence ID" value="CAL1149481.1"/>
    <property type="molecule type" value="Genomic_DNA"/>
</dbReference>
<gene>
    <name evidence="6" type="ORF">C1SCF055_LOCUS22608</name>
</gene>
<protein>
    <recommendedName>
        <fullName evidence="5">PABS domain-containing protein</fullName>
    </recommendedName>
</protein>
<dbReference type="PROSITE" id="PS51006">
    <property type="entry name" value="PABS_2"/>
    <property type="match status" value="1"/>
</dbReference>
<comment type="caution">
    <text evidence="6">The sequence shown here is derived from an EMBL/GenBank/DDBJ whole genome shotgun (WGS) entry which is preliminary data.</text>
</comment>
<dbReference type="Gene3D" id="3.40.50.150">
    <property type="entry name" value="Vaccinia Virus protein VP39"/>
    <property type="match status" value="1"/>
</dbReference>
<sequence>MGSSRKKRKADSEENNISKAETPAPDHSSIEDEFGSTYEAVWADELIFQEKTKYQDLAVFRSNSYGVCLCLDGVIQSTEKDEHIYHERLVHVPLLLCPKPRRVVICGGGNGGAAREVLKHKSVKEVFLIEIDPAVRNAAKRFIQSQSAALSDSRVTTIFADACNFEKWPEGCFDVIIVDSTDMGTTAGRSDHLWSQAFFEGCLSRLQPSGQLSTQLGACVVGTRHIGFSQAASNGVSTLRAAGFGSVRPYVAEIESYGGFAIFCLAAKERTAKEKQICRGGGQVGMADSFTSPVPDLKEVDWKARASARGLPGSTKVSFEDITACFTLPAFMAHEFEEALSHASGSKREKQKTAIRRT</sequence>
<evidence type="ECO:0000313" key="6">
    <source>
        <dbReference type="EMBL" id="CAI3996106.1"/>
    </source>
</evidence>
<dbReference type="Pfam" id="PF17284">
    <property type="entry name" value="Spermine_synt_N"/>
    <property type="match status" value="1"/>
</dbReference>
<evidence type="ECO:0000256" key="4">
    <source>
        <dbReference type="SAM" id="MobiDB-lite"/>
    </source>
</evidence>
<dbReference type="EMBL" id="CAMXCT030002157">
    <property type="protein sequence ID" value="CAL4783418.1"/>
    <property type="molecule type" value="Genomic_DNA"/>
</dbReference>
<dbReference type="Pfam" id="PF01564">
    <property type="entry name" value="Spermine_synth"/>
    <property type="match status" value="1"/>
</dbReference>
<dbReference type="InterPro" id="IPR035246">
    <property type="entry name" value="Spermidine_synt_N"/>
</dbReference>
<evidence type="ECO:0000256" key="1">
    <source>
        <dbReference type="ARBA" id="ARBA00007867"/>
    </source>
</evidence>
<evidence type="ECO:0000256" key="2">
    <source>
        <dbReference type="ARBA" id="ARBA00022679"/>
    </source>
</evidence>
<feature type="active site" description="Proton acceptor" evidence="3">
    <location>
        <position position="179"/>
    </location>
</feature>
<evidence type="ECO:0000256" key="3">
    <source>
        <dbReference type="PROSITE-ProRule" id="PRU00354"/>
    </source>
</evidence>
<dbReference type="PANTHER" id="PTHR11558:SF11">
    <property type="entry name" value="SPERMIDINE SYNTHASE"/>
    <property type="match status" value="1"/>
</dbReference>
<evidence type="ECO:0000313" key="8">
    <source>
        <dbReference type="Proteomes" id="UP001152797"/>
    </source>
</evidence>
<dbReference type="PANTHER" id="PTHR11558">
    <property type="entry name" value="SPERMIDINE/SPERMINE SYNTHASE"/>
    <property type="match status" value="1"/>
</dbReference>
<organism evidence="6">
    <name type="scientific">Cladocopium goreaui</name>
    <dbReference type="NCBI Taxonomy" id="2562237"/>
    <lineage>
        <taxon>Eukaryota</taxon>
        <taxon>Sar</taxon>
        <taxon>Alveolata</taxon>
        <taxon>Dinophyceae</taxon>
        <taxon>Suessiales</taxon>
        <taxon>Symbiodiniaceae</taxon>
        <taxon>Cladocopium</taxon>
    </lineage>
</organism>
<proteinExistence type="inferred from homology"/>
<comment type="similarity">
    <text evidence="1">Belongs to the spermidine/spermine synthase family.</text>
</comment>
<feature type="region of interest" description="Disordered" evidence="4">
    <location>
        <begin position="1"/>
        <end position="31"/>
    </location>
</feature>
<dbReference type="GO" id="GO:0008295">
    <property type="term" value="P:spermidine biosynthetic process"/>
    <property type="evidence" value="ECO:0007669"/>
    <property type="project" value="TreeGrafter"/>
</dbReference>
<dbReference type="CDD" id="cd02440">
    <property type="entry name" value="AdoMet_MTases"/>
    <property type="match status" value="1"/>
</dbReference>
<dbReference type="SUPFAM" id="SSF53335">
    <property type="entry name" value="S-adenosyl-L-methionine-dependent methyltransferases"/>
    <property type="match status" value="1"/>
</dbReference>
<dbReference type="InterPro" id="IPR001045">
    <property type="entry name" value="Spermi_synthase"/>
</dbReference>
<keyword evidence="3" id="KW-0620">Polyamine biosynthesis</keyword>
<dbReference type="InterPro" id="IPR029063">
    <property type="entry name" value="SAM-dependent_MTases_sf"/>
</dbReference>
<accession>A0A9P1CRF0</accession>
<keyword evidence="8" id="KW-1185">Reference proteome</keyword>
<dbReference type="GO" id="GO:0005829">
    <property type="term" value="C:cytosol"/>
    <property type="evidence" value="ECO:0007669"/>
    <property type="project" value="TreeGrafter"/>
</dbReference>
<dbReference type="HAMAP" id="MF_00198">
    <property type="entry name" value="Spermidine_synth"/>
    <property type="match status" value="1"/>
</dbReference>
<dbReference type="OrthoDB" id="38125at2759"/>
<dbReference type="EMBL" id="CAMXCT010002157">
    <property type="protein sequence ID" value="CAI3996106.1"/>
    <property type="molecule type" value="Genomic_DNA"/>
</dbReference>
<dbReference type="InterPro" id="IPR030374">
    <property type="entry name" value="PABS"/>
</dbReference>
<reference evidence="6" key="1">
    <citation type="submission" date="2022-10" db="EMBL/GenBank/DDBJ databases">
        <authorList>
            <person name="Chen Y."/>
            <person name="Dougan E. K."/>
            <person name="Chan C."/>
            <person name="Rhodes N."/>
            <person name="Thang M."/>
        </authorList>
    </citation>
    <scope>NUCLEOTIDE SEQUENCE</scope>
</reference>
<name>A0A9P1CRF0_9DINO</name>
<dbReference type="AlphaFoldDB" id="A0A9P1CRF0"/>